<keyword evidence="3" id="KW-0456">Lyase</keyword>
<dbReference type="PATRIC" id="fig|1225564.3.peg.6542"/>
<dbReference type="PANTHER" id="PTHR30502">
    <property type="entry name" value="2-KETO-3-DEOXY-L-RHAMNONATE ALDOLASE"/>
    <property type="match status" value="1"/>
</dbReference>
<dbReference type="Gene3D" id="3.20.20.60">
    <property type="entry name" value="Phosphoenolpyruvate-binding domains"/>
    <property type="match status" value="1"/>
</dbReference>
<keyword evidence="6" id="KW-1185">Reference proteome</keyword>
<name>A0A0H1RHE6_9HYPH</name>
<dbReference type="GO" id="GO:0005737">
    <property type="term" value="C:cytoplasm"/>
    <property type="evidence" value="ECO:0007669"/>
    <property type="project" value="TreeGrafter"/>
</dbReference>
<dbReference type="Proteomes" id="UP000035489">
    <property type="component" value="Unassembled WGS sequence"/>
</dbReference>
<dbReference type="InterPro" id="IPR015813">
    <property type="entry name" value="Pyrv/PenolPyrv_kinase-like_dom"/>
</dbReference>
<dbReference type="PANTHER" id="PTHR30502:SF0">
    <property type="entry name" value="PHOSPHOENOLPYRUVATE CARBOXYLASE FAMILY PROTEIN"/>
    <property type="match status" value="1"/>
</dbReference>
<dbReference type="STRING" id="1225564.AA309_02360"/>
<evidence type="ECO:0000256" key="1">
    <source>
        <dbReference type="ARBA" id="ARBA00005568"/>
    </source>
</evidence>
<feature type="domain" description="HpcH/HpaI aldolase/citrate lyase" evidence="4">
    <location>
        <begin position="36"/>
        <end position="250"/>
    </location>
</feature>
<comment type="similarity">
    <text evidence="1">Belongs to the HpcH/HpaI aldolase family.</text>
</comment>
<evidence type="ECO:0000259" key="4">
    <source>
        <dbReference type="Pfam" id="PF03328"/>
    </source>
</evidence>
<dbReference type="GO" id="GO:0046872">
    <property type="term" value="F:metal ion binding"/>
    <property type="evidence" value="ECO:0007669"/>
    <property type="project" value="UniProtKB-KW"/>
</dbReference>
<dbReference type="SUPFAM" id="SSF51621">
    <property type="entry name" value="Phosphoenolpyruvate/pyruvate domain"/>
    <property type="match status" value="1"/>
</dbReference>
<comment type="caution">
    <text evidence="5">The sequence shown here is derived from an EMBL/GenBank/DDBJ whole genome shotgun (WGS) entry which is preliminary data.</text>
</comment>
<dbReference type="InterPro" id="IPR050251">
    <property type="entry name" value="HpcH-HpaI_aldolase"/>
</dbReference>
<dbReference type="EMBL" id="LCYG01000008">
    <property type="protein sequence ID" value="KLK94665.1"/>
    <property type="molecule type" value="Genomic_DNA"/>
</dbReference>
<evidence type="ECO:0000313" key="6">
    <source>
        <dbReference type="Proteomes" id="UP000035489"/>
    </source>
</evidence>
<dbReference type="AlphaFoldDB" id="A0A0H1RHE6"/>
<reference evidence="5 6" key="1">
    <citation type="submission" date="2015-05" db="EMBL/GenBank/DDBJ databases">
        <title>Draft genome sequence of Microvirga vignae strain BR3299, a novel nitrogen fixing bacteria isolated from Brazil semi-aired region.</title>
        <authorList>
            <person name="Zilli J.E."/>
            <person name="Passos S.R."/>
            <person name="Leite J."/>
            <person name="Baldani J.I."/>
            <person name="Xavier G.R."/>
            <person name="Rumjaneck N.G."/>
            <person name="Simoes-Araujo J.L."/>
        </authorList>
    </citation>
    <scope>NUCLEOTIDE SEQUENCE [LARGE SCALE GENOMIC DNA]</scope>
    <source>
        <strain evidence="5 6">BR3299</strain>
    </source>
</reference>
<protein>
    <submittedName>
        <fullName evidence="5">Aldolase</fullName>
    </submittedName>
</protein>
<sequence length="267" mass="28543">MSADLASILHNNVRTKLARGQVVSSMTARLVRGVEIVRIAKTAGFDSIYVDLEHSSFNFDTTGQICMMALEAGLAPFVRVPTNRPEYIARALDGGAMGVIAPDVRTAEEARAIVNAAKFPPLGQRGVSGGLPHLQFRTFPAAQAFAAMNEATMVIVQFESAEAVRNAEEIMAVEGVDLALIGTNDLMADMDVAGQFDHPKVREAYERTIAACLKHGKHAGVGGLSSRQDLVGDFVRMGARYVSTGTDLAFLLGAATQRARQVAELQP</sequence>
<gene>
    <name evidence="5" type="ORF">AA309_02360</name>
</gene>
<accession>A0A0H1RHE6</accession>
<keyword evidence="2" id="KW-0479">Metal-binding</keyword>
<dbReference type="InterPro" id="IPR005000">
    <property type="entry name" value="Aldolase/citrate-lyase_domain"/>
</dbReference>
<dbReference type="Pfam" id="PF03328">
    <property type="entry name" value="HpcH_HpaI"/>
    <property type="match status" value="1"/>
</dbReference>
<evidence type="ECO:0000256" key="3">
    <source>
        <dbReference type="ARBA" id="ARBA00023239"/>
    </source>
</evidence>
<dbReference type="GO" id="GO:0016832">
    <property type="term" value="F:aldehyde-lyase activity"/>
    <property type="evidence" value="ECO:0007669"/>
    <property type="project" value="TreeGrafter"/>
</dbReference>
<dbReference type="OrthoDB" id="9802624at2"/>
<proteinExistence type="inferred from homology"/>
<dbReference type="RefSeq" id="WP_047187384.1">
    <property type="nucleotide sequence ID" value="NZ_LCYG01000008.1"/>
</dbReference>
<evidence type="ECO:0000256" key="2">
    <source>
        <dbReference type="ARBA" id="ARBA00022723"/>
    </source>
</evidence>
<organism evidence="5 6">
    <name type="scientific">Microvirga vignae</name>
    <dbReference type="NCBI Taxonomy" id="1225564"/>
    <lineage>
        <taxon>Bacteria</taxon>
        <taxon>Pseudomonadati</taxon>
        <taxon>Pseudomonadota</taxon>
        <taxon>Alphaproteobacteria</taxon>
        <taxon>Hyphomicrobiales</taxon>
        <taxon>Methylobacteriaceae</taxon>
        <taxon>Microvirga</taxon>
    </lineage>
</organism>
<evidence type="ECO:0000313" key="5">
    <source>
        <dbReference type="EMBL" id="KLK94665.1"/>
    </source>
</evidence>
<dbReference type="InterPro" id="IPR040442">
    <property type="entry name" value="Pyrv_kinase-like_dom_sf"/>
</dbReference>